<dbReference type="Pfam" id="PF11927">
    <property type="entry name" value="HODM_asu-like"/>
    <property type="match status" value="1"/>
</dbReference>
<name>A0A2W5QCP8_RHOSU</name>
<proteinExistence type="predicted"/>
<sequence length="272" mass="30287">MSGIMQRRLPVAPWMADHSWRLPGTGPIAPEDWLQRDEAYAAQMAHRDALIAEHRDLVHALDDRARPAAAELLALVLVHLEGVPGFAREGAALRRPDGVLVPLDGAPLIAAGRLAQEDFCLHLKPEGEAEHRLLGAILCFPSNWTLAQKFGHTLSRIHVPVPEYDEGIARRVQRLFDGIQPGKPMMRANLLVYGKDALFNPRVEFDRHRPELEGGARFVRVERQTFLRLPESRAVVFGIHTYMVRPEALTEAQRAGLERVRPGVLGDMGDAA</sequence>
<organism evidence="1 2">
    <name type="scientific">Rhodovulum sulfidophilum</name>
    <name type="common">Rhodobacter sulfidophilus</name>
    <dbReference type="NCBI Taxonomy" id="35806"/>
    <lineage>
        <taxon>Bacteria</taxon>
        <taxon>Pseudomonadati</taxon>
        <taxon>Pseudomonadota</taxon>
        <taxon>Alphaproteobacteria</taxon>
        <taxon>Rhodobacterales</taxon>
        <taxon>Paracoccaceae</taxon>
        <taxon>Rhodovulum</taxon>
    </lineage>
</organism>
<dbReference type="AlphaFoldDB" id="A0A2W5QCP8"/>
<evidence type="ECO:0000313" key="2">
    <source>
        <dbReference type="Proteomes" id="UP000249185"/>
    </source>
</evidence>
<accession>A0A2W5QCP8</accession>
<gene>
    <name evidence="1" type="ORF">DI556_11660</name>
</gene>
<dbReference type="EMBL" id="QFPW01000008">
    <property type="protein sequence ID" value="PZQ49200.1"/>
    <property type="molecule type" value="Genomic_DNA"/>
</dbReference>
<comment type="caution">
    <text evidence="1">The sequence shown here is derived from an EMBL/GenBank/DDBJ whole genome shotgun (WGS) entry which is preliminary data.</text>
</comment>
<evidence type="ECO:0000313" key="1">
    <source>
        <dbReference type="EMBL" id="PZQ49200.1"/>
    </source>
</evidence>
<dbReference type="InterPro" id="IPR021848">
    <property type="entry name" value="HODM_asu-like"/>
</dbReference>
<dbReference type="Proteomes" id="UP000249185">
    <property type="component" value="Unassembled WGS sequence"/>
</dbReference>
<protein>
    <submittedName>
        <fullName evidence="1">DUF3445 domain-containing protein</fullName>
    </submittedName>
</protein>
<reference evidence="1 2" key="1">
    <citation type="submission" date="2017-08" db="EMBL/GenBank/DDBJ databases">
        <title>Infants hospitalized years apart are colonized by the same room-sourced microbial strains.</title>
        <authorList>
            <person name="Brooks B."/>
            <person name="Olm M.R."/>
            <person name="Firek B.A."/>
            <person name="Baker R."/>
            <person name="Thomas B.C."/>
            <person name="Morowitz M.J."/>
            <person name="Banfield J.F."/>
        </authorList>
    </citation>
    <scope>NUCLEOTIDE SEQUENCE [LARGE SCALE GENOMIC DNA]</scope>
    <source>
        <strain evidence="1">S2_005_002_R2_34</strain>
    </source>
</reference>